<gene>
    <name evidence="1" type="ORF">EH32_04960</name>
</gene>
<evidence type="ECO:0008006" key="3">
    <source>
        <dbReference type="Google" id="ProtNLM"/>
    </source>
</evidence>
<protein>
    <recommendedName>
        <fullName evidence="3">Prokaryotic glutathione synthetase ATP-binding domain-containing protein</fullName>
    </recommendedName>
</protein>
<dbReference type="RefSeq" id="WP_034900679.1">
    <property type="nucleotide sequence ID" value="NZ_CP017057.1"/>
</dbReference>
<dbReference type="SUPFAM" id="SSF56059">
    <property type="entry name" value="Glutathione synthetase ATP-binding domain-like"/>
    <property type="match status" value="1"/>
</dbReference>
<dbReference type="AlphaFoldDB" id="A0A074N0D2"/>
<reference evidence="1 2" key="1">
    <citation type="submission" date="2014-04" db="EMBL/GenBank/DDBJ databases">
        <title>A comprehensive comparison of genomes of Erythrobacter spp. Strains.</title>
        <authorList>
            <person name="Zheng Q."/>
        </authorList>
    </citation>
    <scope>NUCLEOTIDE SEQUENCE [LARGE SCALE GENOMIC DNA]</scope>
    <source>
        <strain evidence="1 2">DSM 8509</strain>
    </source>
</reference>
<accession>A0A074N0D2</accession>
<proteinExistence type="predicted"/>
<sequence length="304" mass="33189">MTTSTPLIGFLACETTLPGAGDRRRGDAYEHDLTLAALEPAFAAEGLGLKVLDWEAPLADFDRLDAVLLGTAWNYQDKPNAFLAKLEALERSGIAVHNPPAMVRWNLTKTYLRELGAAGATTIPTLWLDDVTAEDAREAFGHFGCDRLVVKRQIGAGALGQVLLRAHEMPGPDWRFGHAAMVQPFLPAIEREGELGFVFIAGELSHALRKRAAKGDYRIQSLYGGVESRHEPADDEIEAARAVLSALPFDTPLYARIDMLRGGEGGDDGLLLMEAELIEPYLYPEQGERVGEHLARAIARLHLA</sequence>
<keyword evidence="2" id="KW-1185">Reference proteome</keyword>
<dbReference type="InterPro" id="IPR053191">
    <property type="entry name" value="DcsG_Biosynth_Enzyme"/>
</dbReference>
<dbReference type="KEGG" id="elq:Ga0102493_113065"/>
<dbReference type="Proteomes" id="UP000027866">
    <property type="component" value="Unassembled WGS sequence"/>
</dbReference>
<organism evidence="1 2">
    <name type="scientific">Erythrobacter litoralis</name>
    <dbReference type="NCBI Taxonomy" id="39960"/>
    <lineage>
        <taxon>Bacteria</taxon>
        <taxon>Pseudomonadati</taxon>
        <taxon>Pseudomonadota</taxon>
        <taxon>Alphaproteobacteria</taxon>
        <taxon>Sphingomonadales</taxon>
        <taxon>Erythrobacteraceae</taxon>
        <taxon>Erythrobacter/Porphyrobacter group</taxon>
        <taxon>Erythrobacter</taxon>
    </lineage>
</organism>
<dbReference type="PATRIC" id="fig|39960.10.peg.2159"/>
<dbReference type="Gene3D" id="3.30.470.20">
    <property type="entry name" value="ATP-grasp fold, B domain"/>
    <property type="match status" value="1"/>
</dbReference>
<dbReference type="Gene3D" id="3.30.1490.20">
    <property type="entry name" value="ATP-grasp fold, A domain"/>
    <property type="match status" value="1"/>
</dbReference>
<dbReference type="PANTHER" id="PTHR39217">
    <property type="match status" value="1"/>
</dbReference>
<evidence type="ECO:0000313" key="1">
    <source>
        <dbReference type="EMBL" id="KEO98465.1"/>
    </source>
</evidence>
<comment type="caution">
    <text evidence="1">The sequence shown here is derived from an EMBL/GenBank/DDBJ whole genome shotgun (WGS) entry which is preliminary data.</text>
</comment>
<dbReference type="PANTHER" id="PTHR39217:SF1">
    <property type="entry name" value="GLUTATHIONE SYNTHETASE"/>
    <property type="match status" value="1"/>
</dbReference>
<dbReference type="OrthoDB" id="3373978at2"/>
<dbReference type="Gene3D" id="3.40.50.20">
    <property type="match status" value="1"/>
</dbReference>
<dbReference type="InterPro" id="IPR013815">
    <property type="entry name" value="ATP_grasp_subdomain_1"/>
</dbReference>
<name>A0A074N0D2_9SPHN</name>
<dbReference type="EMBL" id="JMIX01000003">
    <property type="protein sequence ID" value="KEO98465.1"/>
    <property type="molecule type" value="Genomic_DNA"/>
</dbReference>
<dbReference type="GO" id="GO:0005524">
    <property type="term" value="F:ATP binding"/>
    <property type="evidence" value="ECO:0007669"/>
    <property type="project" value="InterPro"/>
</dbReference>
<evidence type="ECO:0000313" key="2">
    <source>
        <dbReference type="Proteomes" id="UP000027866"/>
    </source>
</evidence>